<organism evidence="4 5">
    <name type="scientific">Streptosporangium jomthongense</name>
    <dbReference type="NCBI Taxonomy" id="1193683"/>
    <lineage>
        <taxon>Bacteria</taxon>
        <taxon>Bacillati</taxon>
        <taxon>Actinomycetota</taxon>
        <taxon>Actinomycetes</taxon>
        <taxon>Streptosporangiales</taxon>
        <taxon>Streptosporangiaceae</taxon>
        <taxon>Streptosporangium</taxon>
    </lineage>
</organism>
<dbReference type="Pfam" id="PF05065">
    <property type="entry name" value="Phage_capsid"/>
    <property type="match status" value="1"/>
</dbReference>
<dbReference type="Gene3D" id="3.30.2400.10">
    <property type="entry name" value="Major capsid protein gp5"/>
    <property type="match status" value="1"/>
</dbReference>
<dbReference type="Gene3D" id="3.30.2320.10">
    <property type="entry name" value="hypothetical protein PF0899 domain"/>
    <property type="match status" value="1"/>
</dbReference>
<feature type="compositionally biased region" description="Basic and acidic residues" evidence="2">
    <location>
        <begin position="89"/>
        <end position="101"/>
    </location>
</feature>
<dbReference type="Proteomes" id="UP001595698">
    <property type="component" value="Unassembled WGS sequence"/>
</dbReference>
<keyword evidence="5" id="KW-1185">Reference proteome</keyword>
<dbReference type="SUPFAM" id="SSF56563">
    <property type="entry name" value="Major capsid protein gp5"/>
    <property type="match status" value="1"/>
</dbReference>
<name>A0ABV8FHS2_9ACTN</name>
<evidence type="ECO:0000259" key="3">
    <source>
        <dbReference type="Pfam" id="PF05065"/>
    </source>
</evidence>
<dbReference type="NCBIfam" id="TIGR01554">
    <property type="entry name" value="major_cap_HK97"/>
    <property type="match status" value="1"/>
</dbReference>
<accession>A0ABV8FHS2</accession>
<dbReference type="RefSeq" id="WP_386197146.1">
    <property type="nucleotide sequence ID" value="NZ_JBHSBC010000067.1"/>
</dbReference>
<protein>
    <submittedName>
        <fullName evidence="4">Phage major capsid protein</fullName>
    </submittedName>
</protein>
<evidence type="ECO:0000313" key="5">
    <source>
        <dbReference type="Proteomes" id="UP001595698"/>
    </source>
</evidence>
<gene>
    <name evidence="4" type="ORF">ACFOYY_42180</name>
</gene>
<proteinExistence type="predicted"/>
<evidence type="ECO:0000256" key="1">
    <source>
        <dbReference type="ARBA" id="ARBA00004328"/>
    </source>
</evidence>
<dbReference type="EMBL" id="JBHSBC010000067">
    <property type="protein sequence ID" value="MFC3986798.1"/>
    <property type="molecule type" value="Genomic_DNA"/>
</dbReference>
<comment type="subcellular location">
    <subcellularLocation>
        <location evidence="1">Virion</location>
    </subcellularLocation>
</comment>
<evidence type="ECO:0000256" key="2">
    <source>
        <dbReference type="SAM" id="MobiDB-lite"/>
    </source>
</evidence>
<reference evidence="5" key="1">
    <citation type="journal article" date="2019" name="Int. J. Syst. Evol. Microbiol.">
        <title>The Global Catalogue of Microorganisms (GCM) 10K type strain sequencing project: providing services to taxonomists for standard genome sequencing and annotation.</title>
        <authorList>
            <consortium name="The Broad Institute Genomics Platform"/>
            <consortium name="The Broad Institute Genome Sequencing Center for Infectious Disease"/>
            <person name="Wu L."/>
            <person name="Ma J."/>
        </authorList>
    </citation>
    <scope>NUCLEOTIDE SEQUENCE [LARGE SCALE GENOMIC DNA]</scope>
    <source>
        <strain evidence="5">TBRC 7912</strain>
    </source>
</reference>
<evidence type="ECO:0000313" key="4">
    <source>
        <dbReference type="EMBL" id="MFC3986798.1"/>
    </source>
</evidence>
<sequence>MTIEAPERVVEFPALKEAQQALDAKRQSLKSIFDEAGADYDMAKVKSIQGDTAAKVDFIRQLNAEIDERKAKVDELLVIARAAGAAKEAEQVESGHKDTLTKPRTKNGQHRSLGELFVASQACKGYRPGSGMGPSAQLDIELKTLFQTSGGWAPESIRTGRVEMFPTRPAPHVVEFLPQTTTTQASVVYMEETTFTNAAAETAEGGSYPEATLALTERASQVRKVAVFLPITDEQFEDEPRAEMYVQNRLPFMLRQRLDGQILVGDGTGVNLLGTASVVGIQTQAKGADPTPDAIYKLFRKIRDDGFAEPSVLFIRPAKWEEVRLLKTSDGVYIWGHPSIPGPSTIWGVPVVETVAAPATSAVAGDYANFSELAVRRGIDVQVSNSHSTYFAEGKLALRADVRCTVIHYRPKAFGTVTGL</sequence>
<feature type="region of interest" description="Disordered" evidence="2">
    <location>
        <begin position="89"/>
        <end position="108"/>
    </location>
</feature>
<comment type="caution">
    <text evidence="4">The sequence shown here is derived from an EMBL/GenBank/DDBJ whole genome shotgun (WGS) entry which is preliminary data.</text>
</comment>
<dbReference type="InterPro" id="IPR024455">
    <property type="entry name" value="Phage_capsid"/>
</dbReference>
<dbReference type="InterPro" id="IPR054612">
    <property type="entry name" value="Phage_capsid-like_C"/>
</dbReference>
<feature type="domain" description="Phage capsid-like C-terminal" evidence="3">
    <location>
        <begin position="182"/>
        <end position="416"/>
    </location>
</feature>